<protein>
    <recommendedName>
        <fullName evidence="5">DUF2537 domain-containing protein</fullName>
    </recommendedName>
</protein>
<keyword evidence="4" id="KW-1185">Reference proteome</keyword>
<gene>
    <name evidence="3" type="ORF">SAMN05421810_102658</name>
</gene>
<evidence type="ECO:0008006" key="5">
    <source>
        <dbReference type="Google" id="ProtNLM"/>
    </source>
</evidence>
<keyword evidence="2" id="KW-0472">Membrane</keyword>
<evidence type="ECO:0000313" key="3">
    <source>
        <dbReference type="EMBL" id="SFP46293.1"/>
    </source>
</evidence>
<feature type="transmembrane region" description="Helical" evidence="2">
    <location>
        <begin position="104"/>
        <end position="124"/>
    </location>
</feature>
<proteinExistence type="predicted"/>
<feature type="transmembrane region" description="Helical" evidence="2">
    <location>
        <begin position="136"/>
        <end position="155"/>
    </location>
</feature>
<organism evidence="3 4">
    <name type="scientific">Amycolatopsis arida</name>
    <dbReference type="NCBI Taxonomy" id="587909"/>
    <lineage>
        <taxon>Bacteria</taxon>
        <taxon>Bacillati</taxon>
        <taxon>Actinomycetota</taxon>
        <taxon>Actinomycetes</taxon>
        <taxon>Pseudonocardiales</taxon>
        <taxon>Pseudonocardiaceae</taxon>
        <taxon>Amycolatopsis</taxon>
    </lineage>
</organism>
<accession>A0A1I5QJ81</accession>
<keyword evidence="2" id="KW-1133">Transmembrane helix</keyword>
<reference evidence="4" key="1">
    <citation type="submission" date="2016-10" db="EMBL/GenBank/DDBJ databases">
        <authorList>
            <person name="Varghese N."/>
            <person name="Submissions S."/>
        </authorList>
    </citation>
    <scope>NUCLEOTIDE SEQUENCE [LARGE SCALE GENOMIC DNA]</scope>
    <source>
        <strain evidence="4">CGMCC 4.5579</strain>
    </source>
</reference>
<sequence>MELRVQGERAVLSGAVRSTGRRLDRELVEALHEWARVAAAVRRSGAGPDVEAAAVVSRRGRQLAARVATALGQPVRYRDPVTDRPSTVPPAAGGTAGSPEPTPWATGLVVAGFAGVVVVVAVLALAHTLAASTSGWVAIVATAVVTAGMAPSLWLARGLPVVRWIVLGATAGVALSWIGVLTIAW</sequence>
<dbReference type="InterPro" id="IPR024244">
    <property type="entry name" value="DUF2537"/>
</dbReference>
<dbReference type="AlphaFoldDB" id="A0A1I5QJ81"/>
<dbReference type="Pfam" id="PF10801">
    <property type="entry name" value="DUF2537"/>
    <property type="match status" value="1"/>
</dbReference>
<dbReference type="STRING" id="587909.SAMN05421810_102658"/>
<dbReference type="Proteomes" id="UP000198727">
    <property type="component" value="Unassembled WGS sequence"/>
</dbReference>
<evidence type="ECO:0000256" key="1">
    <source>
        <dbReference type="SAM" id="MobiDB-lite"/>
    </source>
</evidence>
<evidence type="ECO:0000313" key="4">
    <source>
        <dbReference type="Proteomes" id="UP000198727"/>
    </source>
</evidence>
<feature type="transmembrane region" description="Helical" evidence="2">
    <location>
        <begin position="161"/>
        <end position="184"/>
    </location>
</feature>
<evidence type="ECO:0000256" key="2">
    <source>
        <dbReference type="SAM" id="Phobius"/>
    </source>
</evidence>
<feature type="region of interest" description="Disordered" evidence="1">
    <location>
        <begin position="78"/>
        <end position="99"/>
    </location>
</feature>
<keyword evidence="2" id="KW-0812">Transmembrane</keyword>
<name>A0A1I5QJ81_9PSEU</name>
<dbReference type="EMBL" id="FOWW01000002">
    <property type="protein sequence ID" value="SFP46293.1"/>
    <property type="molecule type" value="Genomic_DNA"/>
</dbReference>
<dbReference type="OrthoDB" id="3573230at2"/>
<dbReference type="RefSeq" id="WP_092529369.1">
    <property type="nucleotide sequence ID" value="NZ_FOWW01000002.1"/>
</dbReference>